<accession>A0ABD0JP02</accession>
<evidence type="ECO:0000256" key="2">
    <source>
        <dbReference type="ARBA" id="ARBA00023043"/>
    </source>
</evidence>
<dbReference type="InterPro" id="IPR036770">
    <property type="entry name" value="Ankyrin_rpt-contain_sf"/>
</dbReference>
<evidence type="ECO:0000313" key="5">
    <source>
        <dbReference type="EMBL" id="KAK7476652.1"/>
    </source>
</evidence>
<dbReference type="PRINTS" id="PR01415">
    <property type="entry name" value="ANKYRIN"/>
</dbReference>
<dbReference type="Pfam" id="PF13637">
    <property type="entry name" value="Ank_4"/>
    <property type="match status" value="1"/>
</dbReference>
<feature type="repeat" description="ANK" evidence="3">
    <location>
        <begin position="312"/>
        <end position="344"/>
    </location>
</feature>
<dbReference type="PANTHER" id="PTHR24198:SF165">
    <property type="entry name" value="ANKYRIN REPEAT-CONTAINING PROTEIN-RELATED"/>
    <property type="match status" value="1"/>
</dbReference>
<feature type="repeat" description="ANK" evidence="3">
    <location>
        <begin position="61"/>
        <end position="93"/>
    </location>
</feature>
<feature type="repeat" description="ANK" evidence="3">
    <location>
        <begin position="512"/>
        <end position="544"/>
    </location>
</feature>
<protein>
    <recommendedName>
        <fullName evidence="7">Ankyrin repeat protein</fullName>
    </recommendedName>
</protein>
<keyword evidence="2 3" id="KW-0040">ANK repeat</keyword>
<feature type="repeat" description="ANK" evidence="3">
    <location>
        <begin position="440"/>
        <end position="472"/>
    </location>
</feature>
<evidence type="ECO:0000256" key="1">
    <source>
        <dbReference type="ARBA" id="ARBA00022737"/>
    </source>
</evidence>
<evidence type="ECO:0000313" key="6">
    <source>
        <dbReference type="Proteomes" id="UP001519460"/>
    </source>
</evidence>
<proteinExistence type="predicted"/>
<dbReference type="PANTHER" id="PTHR24198">
    <property type="entry name" value="ANKYRIN REPEAT AND PROTEIN KINASE DOMAIN-CONTAINING PROTEIN"/>
    <property type="match status" value="1"/>
</dbReference>
<dbReference type="PROSITE" id="PS50088">
    <property type="entry name" value="ANK_REPEAT"/>
    <property type="match status" value="7"/>
</dbReference>
<dbReference type="Pfam" id="PF12796">
    <property type="entry name" value="Ank_2"/>
    <property type="match status" value="4"/>
</dbReference>
<reference evidence="5 6" key="1">
    <citation type="journal article" date="2023" name="Sci. Data">
        <title>Genome assembly of the Korean intertidal mud-creeper Batillaria attramentaria.</title>
        <authorList>
            <person name="Patra A.K."/>
            <person name="Ho P.T."/>
            <person name="Jun S."/>
            <person name="Lee S.J."/>
            <person name="Kim Y."/>
            <person name="Won Y.J."/>
        </authorList>
    </citation>
    <scope>NUCLEOTIDE SEQUENCE [LARGE SCALE GENOMIC DNA]</scope>
    <source>
        <strain evidence="5">Wonlab-2016</strain>
    </source>
</reference>
<dbReference type="InterPro" id="IPR002110">
    <property type="entry name" value="Ankyrin_rpt"/>
</dbReference>
<keyword evidence="1" id="KW-0677">Repeat</keyword>
<dbReference type="SMART" id="SM00248">
    <property type="entry name" value="ANK"/>
    <property type="match status" value="16"/>
</dbReference>
<dbReference type="Gene3D" id="1.25.40.20">
    <property type="entry name" value="Ankyrin repeat-containing domain"/>
    <property type="match status" value="6"/>
</dbReference>
<dbReference type="EMBL" id="JACVVK020000370">
    <property type="protein sequence ID" value="KAK7476652.1"/>
    <property type="molecule type" value="Genomic_DNA"/>
</dbReference>
<feature type="repeat" description="ANK" evidence="3">
    <location>
        <begin position="786"/>
        <end position="809"/>
    </location>
</feature>
<feature type="repeat" description="ANK" evidence="3">
    <location>
        <begin position="546"/>
        <end position="589"/>
    </location>
</feature>
<keyword evidence="6" id="KW-1185">Reference proteome</keyword>
<evidence type="ECO:0000256" key="4">
    <source>
        <dbReference type="SAM" id="MobiDB-lite"/>
    </source>
</evidence>
<evidence type="ECO:0000256" key="3">
    <source>
        <dbReference type="PROSITE-ProRule" id="PRU00023"/>
    </source>
</evidence>
<dbReference type="SUPFAM" id="SSF48403">
    <property type="entry name" value="Ankyrin repeat"/>
    <property type="match status" value="3"/>
</dbReference>
<gene>
    <name evidence="5" type="ORF">BaRGS_00032127</name>
</gene>
<dbReference type="AlphaFoldDB" id="A0ABD0JP02"/>
<evidence type="ECO:0008006" key="7">
    <source>
        <dbReference type="Google" id="ProtNLM"/>
    </source>
</evidence>
<name>A0ABD0JP02_9CAEN</name>
<feature type="region of interest" description="Disordered" evidence="4">
    <location>
        <begin position="1"/>
        <end position="28"/>
    </location>
</feature>
<dbReference type="Pfam" id="PF13857">
    <property type="entry name" value="Ank_5"/>
    <property type="match status" value="1"/>
</dbReference>
<sequence length="809" mass="90655">MSDDVSVPKRKREAADGNREADTDEEDFTSIHHKDVKALQTMLADPVKKTEINHRKTVDGEQLTPLELAVHKGSLEMVELLAAAGADVYTRDENEHTLLHRAVGCTDNCSYNFHDKTRAAIIKFLLSKGLDGNARDKDNKPPLFYAVLKGRNKCCRAFLRDKNIDQKAMKERFEIKDYINTPDADQTDRLTLLELAVLTCRAATVKFLVRKGSDIGTRNEKQQTLLHRAVGCSNYRCRVKDKTREGIIKFLLREGVDGNARDKDNKTPLFYAVIEGRNKCCRALLHDENLDKKIFEERFEIKDYMNDANESDRLTLLELAVLTCSVATVKLLVEKGSDISTKNEKQQTLMHRAVGCDDNYRFGFDDKRRVCIAEYLLSKNVGGNTRDKDKKTPLFYAVLKGRNRCCRQIVLVDETFDTMFLEDRFEIEYGVDLPGVTQRDQLTLLQMAAATCSLATVKLLVEKGSDVNSKSESMGFTPLHFAARADEDDDFTETGETEGVLKERYVSDDCEDPMTLLEHAVTRCNLDTVKLLVEKGADVNSRNESTGLTPLHIAVQAEEDDEFTDAGEERAKMIEFLLSVGADVNAKDKDNKIPLDWAVLKGKDKICNILLNRMKGDTGAVFKERYASDDHDNPMTLCEHANIRCSPDTVNQLREMGADVESKSEENATPLPIEASSSVQDDQEKVAECLVLKGAEPSSMDSHNLPPTDYAVLFDKDGNGNTALHLMVMKEYRNVKVAVELIEKGAKVDEPNGKRNTPIHLAVDNSELLRHMLQRPIRDINAVNVNQETALHLAAGSGAEDCVSLLLKK</sequence>
<feature type="repeat" description="ANK" evidence="3">
    <location>
        <begin position="719"/>
        <end position="753"/>
    </location>
</feature>
<dbReference type="PROSITE" id="PS50297">
    <property type="entry name" value="ANK_REP_REGION"/>
    <property type="match status" value="5"/>
</dbReference>
<comment type="caution">
    <text evidence="5">The sequence shown here is derived from an EMBL/GenBank/DDBJ whole genome shotgun (WGS) entry which is preliminary data.</text>
</comment>
<organism evidence="5 6">
    <name type="scientific">Batillaria attramentaria</name>
    <dbReference type="NCBI Taxonomy" id="370345"/>
    <lineage>
        <taxon>Eukaryota</taxon>
        <taxon>Metazoa</taxon>
        <taxon>Spiralia</taxon>
        <taxon>Lophotrochozoa</taxon>
        <taxon>Mollusca</taxon>
        <taxon>Gastropoda</taxon>
        <taxon>Caenogastropoda</taxon>
        <taxon>Sorbeoconcha</taxon>
        <taxon>Cerithioidea</taxon>
        <taxon>Batillariidae</taxon>
        <taxon>Batillaria</taxon>
    </lineage>
</organism>
<dbReference type="Proteomes" id="UP001519460">
    <property type="component" value="Unassembled WGS sequence"/>
</dbReference>